<accession>A0A8J3J7Q1</accession>
<evidence type="ECO:0000256" key="1">
    <source>
        <dbReference type="SAM" id="MobiDB-lite"/>
    </source>
</evidence>
<gene>
    <name evidence="3" type="ORF">Aru02nite_18220</name>
</gene>
<dbReference type="CDD" id="cd02440">
    <property type="entry name" value="AdoMet_MTases"/>
    <property type="match status" value="1"/>
</dbReference>
<dbReference type="InterPro" id="IPR029063">
    <property type="entry name" value="SAM-dependent_MTases_sf"/>
</dbReference>
<dbReference type="Gene3D" id="3.40.50.150">
    <property type="entry name" value="Vaccinia Virus protein VP39"/>
    <property type="match status" value="1"/>
</dbReference>
<evidence type="ECO:0000259" key="2">
    <source>
        <dbReference type="Pfam" id="PF13649"/>
    </source>
</evidence>
<dbReference type="Pfam" id="PF13649">
    <property type="entry name" value="Methyltransf_25"/>
    <property type="match status" value="1"/>
</dbReference>
<name>A0A8J3J7Q1_9ACTN</name>
<reference evidence="3" key="1">
    <citation type="submission" date="2021-01" db="EMBL/GenBank/DDBJ databases">
        <title>Whole genome shotgun sequence of Actinocatenispora rupis NBRC 107355.</title>
        <authorList>
            <person name="Komaki H."/>
            <person name="Tamura T."/>
        </authorList>
    </citation>
    <scope>NUCLEOTIDE SEQUENCE</scope>
    <source>
        <strain evidence="3">NBRC 107355</strain>
    </source>
</reference>
<evidence type="ECO:0000313" key="3">
    <source>
        <dbReference type="EMBL" id="GID10933.1"/>
    </source>
</evidence>
<feature type="domain" description="Methyltransferase" evidence="2">
    <location>
        <begin position="77"/>
        <end position="163"/>
    </location>
</feature>
<comment type="caution">
    <text evidence="3">The sequence shown here is derived from an EMBL/GenBank/DDBJ whole genome shotgun (WGS) entry which is preliminary data.</text>
</comment>
<dbReference type="GO" id="GO:0008168">
    <property type="term" value="F:methyltransferase activity"/>
    <property type="evidence" value="ECO:0007669"/>
    <property type="project" value="UniProtKB-KW"/>
</dbReference>
<dbReference type="RefSeq" id="WP_203656571.1">
    <property type="nucleotide sequence ID" value="NZ_BAAAZM010000004.1"/>
</dbReference>
<sequence length="231" mass="24006">MTSTITAEAARPAGDPSPPDTPTDLYAAALAVTAAGGRAELAVGAGHRWSTVDIEAWTAGPGAADRTLLERCAGATLDVGCGPGRLTAAVAATGTPALGIDTCATAVRLARARGADALHRSVYARLPGTGRWRHVLLADGNIGIGGDPYRLLDRCRRLVAPTGTILVEVGAPGTATARRTLRLRHGGRHSHPFPWAYVSVTDLPRIADATALRVLDRWSAAGRWFATVAPR</sequence>
<evidence type="ECO:0000313" key="4">
    <source>
        <dbReference type="Proteomes" id="UP000612808"/>
    </source>
</evidence>
<keyword evidence="3" id="KW-0489">Methyltransferase</keyword>
<dbReference type="AlphaFoldDB" id="A0A8J3J7Q1"/>
<dbReference type="InterPro" id="IPR041698">
    <property type="entry name" value="Methyltransf_25"/>
</dbReference>
<dbReference type="Proteomes" id="UP000612808">
    <property type="component" value="Unassembled WGS sequence"/>
</dbReference>
<organism evidence="3 4">
    <name type="scientific">Actinocatenispora rupis</name>
    <dbReference type="NCBI Taxonomy" id="519421"/>
    <lineage>
        <taxon>Bacteria</taxon>
        <taxon>Bacillati</taxon>
        <taxon>Actinomycetota</taxon>
        <taxon>Actinomycetes</taxon>
        <taxon>Micromonosporales</taxon>
        <taxon>Micromonosporaceae</taxon>
        <taxon>Actinocatenispora</taxon>
    </lineage>
</organism>
<protein>
    <submittedName>
        <fullName evidence="3">Methyltransferase type 12</fullName>
    </submittedName>
</protein>
<dbReference type="SUPFAM" id="SSF53335">
    <property type="entry name" value="S-adenosyl-L-methionine-dependent methyltransferases"/>
    <property type="match status" value="1"/>
</dbReference>
<keyword evidence="4" id="KW-1185">Reference proteome</keyword>
<dbReference type="GO" id="GO:0032259">
    <property type="term" value="P:methylation"/>
    <property type="evidence" value="ECO:0007669"/>
    <property type="project" value="UniProtKB-KW"/>
</dbReference>
<keyword evidence="3" id="KW-0808">Transferase</keyword>
<proteinExistence type="predicted"/>
<dbReference type="EMBL" id="BOMB01000010">
    <property type="protein sequence ID" value="GID10933.1"/>
    <property type="molecule type" value="Genomic_DNA"/>
</dbReference>
<feature type="region of interest" description="Disordered" evidence="1">
    <location>
        <begin position="1"/>
        <end position="22"/>
    </location>
</feature>